<organism evidence="2 3">
    <name type="scientific">Microvirga tunisiensis</name>
    <dbReference type="NCBI Taxonomy" id="2108360"/>
    <lineage>
        <taxon>Bacteria</taxon>
        <taxon>Pseudomonadati</taxon>
        <taxon>Pseudomonadota</taxon>
        <taxon>Alphaproteobacteria</taxon>
        <taxon>Hyphomicrobiales</taxon>
        <taxon>Methylobacteriaceae</taxon>
        <taxon>Microvirga</taxon>
    </lineage>
</organism>
<keyword evidence="3" id="KW-1185">Reference proteome</keyword>
<proteinExistence type="predicted"/>
<name>A0A5N7MAR2_9HYPH</name>
<evidence type="ECO:0000313" key="2">
    <source>
        <dbReference type="EMBL" id="MPR23945.1"/>
    </source>
</evidence>
<dbReference type="AlphaFoldDB" id="A0A5N7MAR2"/>
<accession>A0A5N7MAR2</accession>
<evidence type="ECO:0000256" key="1">
    <source>
        <dbReference type="SAM" id="Phobius"/>
    </source>
</evidence>
<dbReference type="OrthoDB" id="8019413at2"/>
<evidence type="ECO:0000313" key="3">
    <source>
        <dbReference type="Proteomes" id="UP000403266"/>
    </source>
</evidence>
<keyword evidence="1" id="KW-0812">Transmembrane</keyword>
<dbReference type="EMBL" id="VOSK01000002">
    <property type="protein sequence ID" value="MPR23945.1"/>
    <property type="molecule type" value="Genomic_DNA"/>
</dbReference>
<gene>
    <name evidence="2" type="ORF">FS320_01600</name>
</gene>
<comment type="caution">
    <text evidence="2">The sequence shown here is derived from an EMBL/GenBank/DDBJ whole genome shotgun (WGS) entry which is preliminary data.</text>
</comment>
<reference evidence="2 3" key="1">
    <citation type="journal article" date="2019" name="Syst. Appl. Microbiol.">
        <title>Microvirga tunisiensis sp. nov., a root nodule symbiotic bacterium isolated from Lupinus micranthus and L. luteus grown in Northern Tunisia.</title>
        <authorList>
            <person name="Msaddak A."/>
            <person name="Rejili M."/>
            <person name="Duran D."/>
            <person name="Mars M."/>
            <person name="Palacios J.M."/>
            <person name="Ruiz-Argueso T."/>
            <person name="Rey L."/>
            <person name="Imperial J."/>
        </authorList>
    </citation>
    <scope>NUCLEOTIDE SEQUENCE [LARGE SCALE GENOMIC DNA]</scope>
    <source>
        <strain evidence="2 3">Lmie10</strain>
    </source>
</reference>
<keyword evidence="1" id="KW-0472">Membrane</keyword>
<feature type="transmembrane region" description="Helical" evidence="1">
    <location>
        <begin position="141"/>
        <end position="174"/>
    </location>
</feature>
<keyword evidence="1" id="KW-1133">Transmembrane helix</keyword>
<protein>
    <submittedName>
        <fullName evidence="2">Uncharacterized protein</fullName>
    </submittedName>
</protein>
<sequence length="200" mass="22232">MSTDRAEAAVEIAIAKHVANSFQRNGRNKDDAIVVQARNCITDSFSLSALQTEQDNQPPALVAFYRRIAAAFTPIAREQETPERASRLTDITGSLENLRSALPSLAQKSKLDHAKAHLLIERQQLLVKNELAEGFGRMEAWILSIAFLGLVLLGALSILWALPFLGLSICRAWYLDKQCKHRLKKIMEIDALVDRIGRAA</sequence>
<dbReference type="RefSeq" id="WP_152708855.1">
    <property type="nucleotide sequence ID" value="NZ_VOSJ01000002.1"/>
</dbReference>
<dbReference type="Proteomes" id="UP000403266">
    <property type="component" value="Unassembled WGS sequence"/>
</dbReference>